<evidence type="ECO:0000256" key="6">
    <source>
        <dbReference type="ARBA" id="ARBA00023251"/>
    </source>
</evidence>
<evidence type="ECO:0000256" key="1">
    <source>
        <dbReference type="ARBA" id="ARBA00004202"/>
    </source>
</evidence>
<comment type="similarity">
    <text evidence="2">Belongs to the ABC transporter superfamily.</text>
</comment>
<dbReference type="InterPro" id="IPR003593">
    <property type="entry name" value="AAA+_ATPase"/>
</dbReference>
<dbReference type="Pfam" id="PF00005">
    <property type="entry name" value="ABC_tran"/>
    <property type="match status" value="1"/>
</dbReference>
<dbReference type="Gene3D" id="3.40.50.300">
    <property type="entry name" value="P-loop containing nucleotide triphosphate hydrolases"/>
    <property type="match status" value="1"/>
</dbReference>
<protein>
    <submittedName>
        <fullName evidence="8">ABC transporter ATP-binding protein</fullName>
    </submittedName>
</protein>
<keyword evidence="4" id="KW-0547">Nucleotide-binding</keyword>
<dbReference type="GO" id="GO:0005886">
    <property type="term" value="C:plasma membrane"/>
    <property type="evidence" value="ECO:0007669"/>
    <property type="project" value="UniProtKB-SubCell"/>
</dbReference>
<organism evidence="8 9">
    <name type="scientific">Oerskovia douganii</name>
    <dbReference type="NCBI Taxonomy" id="2762210"/>
    <lineage>
        <taxon>Bacteria</taxon>
        <taxon>Bacillati</taxon>
        <taxon>Actinomycetota</taxon>
        <taxon>Actinomycetes</taxon>
        <taxon>Micrococcales</taxon>
        <taxon>Cellulomonadaceae</taxon>
        <taxon>Oerskovia</taxon>
    </lineage>
</organism>
<proteinExistence type="inferred from homology"/>
<evidence type="ECO:0000256" key="2">
    <source>
        <dbReference type="ARBA" id="ARBA00005417"/>
    </source>
</evidence>
<evidence type="ECO:0000259" key="7">
    <source>
        <dbReference type="PROSITE" id="PS50893"/>
    </source>
</evidence>
<dbReference type="AlphaFoldDB" id="A0A9D5YZ83"/>
<accession>A0A9D5YZ83</accession>
<dbReference type="GO" id="GO:0016887">
    <property type="term" value="F:ATP hydrolysis activity"/>
    <property type="evidence" value="ECO:0007669"/>
    <property type="project" value="InterPro"/>
</dbReference>
<gene>
    <name evidence="8" type="ORF">H9623_07990</name>
</gene>
<dbReference type="InterPro" id="IPR027417">
    <property type="entry name" value="P-loop_NTPase"/>
</dbReference>
<evidence type="ECO:0000256" key="4">
    <source>
        <dbReference type="ARBA" id="ARBA00022741"/>
    </source>
</evidence>
<dbReference type="Proteomes" id="UP000822993">
    <property type="component" value="Unassembled WGS sequence"/>
</dbReference>
<dbReference type="InterPro" id="IPR050763">
    <property type="entry name" value="ABC_transporter_ATP-binding"/>
</dbReference>
<name>A0A9D5YZ83_9CELL</name>
<dbReference type="GO" id="GO:0046677">
    <property type="term" value="P:response to antibiotic"/>
    <property type="evidence" value="ECO:0007669"/>
    <property type="project" value="UniProtKB-KW"/>
</dbReference>
<dbReference type="SUPFAM" id="SSF52540">
    <property type="entry name" value="P-loop containing nucleoside triphosphate hydrolases"/>
    <property type="match status" value="1"/>
</dbReference>
<feature type="domain" description="ABC transporter" evidence="7">
    <location>
        <begin position="1"/>
        <end position="231"/>
    </location>
</feature>
<evidence type="ECO:0000313" key="9">
    <source>
        <dbReference type="Proteomes" id="UP000822993"/>
    </source>
</evidence>
<dbReference type="InterPro" id="IPR003439">
    <property type="entry name" value="ABC_transporter-like_ATP-bd"/>
</dbReference>
<dbReference type="PANTHER" id="PTHR42711:SF5">
    <property type="entry name" value="ABC TRANSPORTER ATP-BINDING PROTEIN NATA"/>
    <property type="match status" value="1"/>
</dbReference>
<keyword evidence="3" id="KW-0813">Transport</keyword>
<keyword evidence="5 8" id="KW-0067">ATP-binding</keyword>
<dbReference type="GO" id="GO:0005524">
    <property type="term" value="F:ATP binding"/>
    <property type="evidence" value="ECO:0007669"/>
    <property type="project" value="UniProtKB-KW"/>
</dbReference>
<evidence type="ECO:0000256" key="3">
    <source>
        <dbReference type="ARBA" id="ARBA00022448"/>
    </source>
</evidence>
<comment type="caution">
    <text evidence="8">The sequence shown here is derived from an EMBL/GenBank/DDBJ whole genome shotgun (WGS) entry which is preliminary data.</text>
</comment>
<comment type="subcellular location">
    <subcellularLocation>
        <location evidence="1">Cell membrane</location>
        <topology evidence="1">Peripheral membrane protein</topology>
    </subcellularLocation>
</comment>
<dbReference type="PROSITE" id="PS50893">
    <property type="entry name" value="ABC_TRANSPORTER_2"/>
    <property type="match status" value="1"/>
</dbReference>
<keyword evidence="9" id="KW-1185">Reference proteome</keyword>
<dbReference type="SMART" id="SM00382">
    <property type="entry name" value="AAA"/>
    <property type="match status" value="1"/>
</dbReference>
<sequence length="326" mass="34962">MEYPGRSGKGRHRAVDELSLGVRRGEIVALLGRNGAGKSTLIRMISTITIPTSGTVLVDGHDAVDDDEAARRSLGVVLGGERSVYWKLTGRQNLAFFAALRGMRGRRRTEAVLHALARVDLTDRADDYVEEYSTGMRQRLVIARALLGDPAVVVLDEPTAGLDPHATASLQELISGLRSAGHAILLATHHIEEAELIADRVAVIDEGRLVALDTPHALRSSVGASGTLTCELSPPQGQDLMTLIEGFGTPLDVLATSDGPEGRIMATLGGRLDDAVVARLVTHAVGQGWTMHSMRAEPVTLRHAFLVLTGHEITSDEPEERDDEDS</sequence>
<dbReference type="PANTHER" id="PTHR42711">
    <property type="entry name" value="ABC TRANSPORTER ATP-BINDING PROTEIN"/>
    <property type="match status" value="1"/>
</dbReference>
<keyword evidence="6" id="KW-0046">Antibiotic resistance</keyword>
<dbReference type="EMBL" id="JACSPN010000007">
    <property type="protein sequence ID" value="MBE7700241.1"/>
    <property type="molecule type" value="Genomic_DNA"/>
</dbReference>
<reference evidence="8 9" key="1">
    <citation type="submission" date="2020-08" db="EMBL/GenBank/DDBJ databases">
        <title>A Genomic Blueprint of the Chicken Gut Microbiome.</title>
        <authorList>
            <person name="Gilroy R."/>
            <person name="Ravi A."/>
            <person name="Getino M."/>
            <person name="Pursley I."/>
            <person name="Horton D.L."/>
            <person name="Alikhan N.-F."/>
            <person name="Baker D."/>
            <person name="Gharbi K."/>
            <person name="Hall N."/>
            <person name="Watson M."/>
            <person name="Adriaenssens E.M."/>
            <person name="Foster-Nyarko E."/>
            <person name="Jarju S."/>
            <person name="Secka A."/>
            <person name="Antonio M."/>
            <person name="Oren A."/>
            <person name="Chaudhuri R."/>
            <person name="La Ragione R.M."/>
            <person name="Hildebrand F."/>
            <person name="Pallen M.J."/>
        </authorList>
    </citation>
    <scope>NUCLEOTIDE SEQUENCE [LARGE SCALE GENOMIC DNA]</scope>
    <source>
        <strain evidence="8 9">Sa1BUA8</strain>
    </source>
</reference>
<evidence type="ECO:0000256" key="5">
    <source>
        <dbReference type="ARBA" id="ARBA00022840"/>
    </source>
</evidence>
<evidence type="ECO:0000313" key="8">
    <source>
        <dbReference type="EMBL" id="MBE7700241.1"/>
    </source>
</evidence>